<protein>
    <submittedName>
        <fullName evidence="2">Uncharacterized protein</fullName>
    </submittedName>
</protein>
<evidence type="ECO:0000256" key="1">
    <source>
        <dbReference type="SAM" id="MobiDB-lite"/>
    </source>
</evidence>
<dbReference type="HOGENOM" id="CLU_2061535_0_0_1"/>
<keyword evidence="3" id="KW-1185">Reference proteome</keyword>
<accession>S8DZM7</accession>
<organism evidence="2 3">
    <name type="scientific">Fomitopsis schrenkii</name>
    <name type="common">Brown rot fungus</name>
    <dbReference type="NCBI Taxonomy" id="2126942"/>
    <lineage>
        <taxon>Eukaryota</taxon>
        <taxon>Fungi</taxon>
        <taxon>Dikarya</taxon>
        <taxon>Basidiomycota</taxon>
        <taxon>Agaricomycotina</taxon>
        <taxon>Agaricomycetes</taxon>
        <taxon>Polyporales</taxon>
        <taxon>Fomitopsis</taxon>
    </lineage>
</organism>
<reference evidence="2 3" key="1">
    <citation type="journal article" date="2012" name="Science">
        <title>The Paleozoic origin of enzymatic lignin decomposition reconstructed from 31 fungal genomes.</title>
        <authorList>
            <person name="Floudas D."/>
            <person name="Binder M."/>
            <person name="Riley R."/>
            <person name="Barry K."/>
            <person name="Blanchette R.A."/>
            <person name="Henrissat B."/>
            <person name="Martinez A.T."/>
            <person name="Otillar R."/>
            <person name="Spatafora J.W."/>
            <person name="Yadav J.S."/>
            <person name="Aerts A."/>
            <person name="Benoit I."/>
            <person name="Boyd A."/>
            <person name="Carlson A."/>
            <person name="Copeland A."/>
            <person name="Coutinho P.M."/>
            <person name="de Vries R.P."/>
            <person name="Ferreira P."/>
            <person name="Findley K."/>
            <person name="Foster B."/>
            <person name="Gaskell J."/>
            <person name="Glotzer D."/>
            <person name="Gorecki P."/>
            <person name="Heitman J."/>
            <person name="Hesse C."/>
            <person name="Hori C."/>
            <person name="Igarashi K."/>
            <person name="Jurgens J.A."/>
            <person name="Kallen N."/>
            <person name="Kersten P."/>
            <person name="Kohler A."/>
            <person name="Kuees U."/>
            <person name="Kumar T.K.A."/>
            <person name="Kuo A."/>
            <person name="LaButti K."/>
            <person name="Larrondo L.F."/>
            <person name="Lindquist E."/>
            <person name="Ling A."/>
            <person name="Lombard V."/>
            <person name="Lucas S."/>
            <person name="Lundell T."/>
            <person name="Martin R."/>
            <person name="McLaughlin D.J."/>
            <person name="Morgenstern I."/>
            <person name="Morin E."/>
            <person name="Murat C."/>
            <person name="Nagy L.G."/>
            <person name="Nolan M."/>
            <person name="Ohm R.A."/>
            <person name="Patyshakuliyeva A."/>
            <person name="Rokas A."/>
            <person name="Ruiz-Duenas F.J."/>
            <person name="Sabat G."/>
            <person name="Salamov A."/>
            <person name="Samejima M."/>
            <person name="Schmutz J."/>
            <person name="Slot J.C."/>
            <person name="St John F."/>
            <person name="Stenlid J."/>
            <person name="Sun H."/>
            <person name="Sun S."/>
            <person name="Syed K."/>
            <person name="Tsang A."/>
            <person name="Wiebenga A."/>
            <person name="Young D."/>
            <person name="Pisabarro A."/>
            <person name="Eastwood D.C."/>
            <person name="Martin F."/>
            <person name="Cullen D."/>
            <person name="Grigoriev I.V."/>
            <person name="Hibbett D.S."/>
        </authorList>
    </citation>
    <scope>NUCLEOTIDE SEQUENCE</scope>
    <source>
        <strain evidence="3">FP-58527</strain>
    </source>
</reference>
<evidence type="ECO:0000313" key="3">
    <source>
        <dbReference type="Proteomes" id="UP000015241"/>
    </source>
</evidence>
<dbReference type="Proteomes" id="UP000015241">
    <property type="component" value="Unassembled WGS sequence"/>
</dbReference>
<gene>
    <name evidence="2" type="ORF">FOMPIDRAFT_92290</name>
</gene>
<dbReference type="AlphaFoldDB" id="S8DZM7"/>
<feature type="compositionally biased region" description="Acidic residues" evidence="1">
    <location>
        <begin position="103"/>
        <end position="119"/>
    </location>
</feature>
<name>S8DZM7_FOMSC</name>
<dbReference type="InParanoid" id="S8DZM7"/>
<sequence length="119" mass="12718">MGEDTADNKEVIEHEKKCCCLVTPHSPLPRLKAEKETELSQHTQEYLAQVVPLNSSSRDPSFNANISDNHTSFAIFQTTRSEAAHAAALTPATATPAAGSDEGSTDDDMATEAGSEDVE</sequence>
<feature type="region of interest" description="Disordered" evidence="1">
    <location>
        <begin position="83"/>
        <end position="119"/>
    </location>
</feature>
<proteinExistence type="predicted"/>
<dbReference type="EMBL" id="KE504187">
    <property type="protein sequence ID" value="EPS96578.1"/>
    <property type="molecule type" value="Genomic_DNA"/>
</dbReference>
<evidence type="ECO:0000313" key="2">
    <source>
        <dbReference type="EMBL" id="EPS96578.1"/>
    </source>
</evidence>
<feature type="compositionally biased region" description="Low complexity" evidence="1">
    <location>
        <begin position="84"/>
        <end position="98"/>
    </location>
</feature>